<organism evidence="1">
    <name type="scientific">Anguilla anguilla</name>
    <name type="common">European freshwater eel</name>
    <name type="synonym">Muraena anguilla</name>
    <dbReference type="NCBI Taxonomy" id="7936"/>
    <lineage>
        <taxon>Eukaryota</taxon>
        <taxon>Metazoa</taxon>
        <taxon>Chordata</taxon>
        <taxon>Craniata</taxon>
        <taxon>Vertebrata</taxon>
        <taxon>Euteleostomi</taxon>
        <taxon>Actinopterygii</taxon>
        <taxon>Neopterygii</taxon>
        <taxon>Teleostei</taxon>
        <taxon>Anguilliformes</taxon>
        <taxon>Anguillidae</taxon>
        <taxon>Anguilla</taxon>
    </lineage>
</organism>
<name>A0A0E9UYA3_ANGAN</name>
<accession>A0A0E9UYA3</accession>
<dbReference type="EMBL" id="GBXM01042000">
    <property type="protein sequence ID" value="JAH66577.1"/>
    <property type="molecule type" value="Transcribed_RNA"/>
</dbReference>
<sequence length="44" mass="5158">MKGKLTFSNLFFLPWNPFIQQQQFRLFALHHVSATPGNETLRVP</sequence>
<reference evidence="1" key="1">
    <citation type="submission" date="2014-11" db="EMBL/GenBank/DDBJ databases">
        <authorList>
            <person name="Amaro Gonzalez C."/>
        </authorList>
    </citation>
    <scope>NUCLEOTIDE SEQUENCE</scope>
</reference>
<evidence type="ECO:0000313" key="1">
    <source>
        <dbReference type="EMBL" id="JAH70772.1"/>
    </source>
</evidence>
<dbReference type="AlphaFoldDB" id="A0A0E9UYA3"/>
<reference evidence="1" key="2">
    <citation type="journal article" date="2015" name="Fish Shellfish Immunol.">
        <title>Early steps in the European eel (Anguilla anguilla)-Vibrio vulnificus interaction in the gills: Role of the RtxA13 toxin.</title>
        <authorList>
            <person name="Callol A."/>
            <person name="Pajuelo D."/>
            <person name="Ebbesson L."/>
            <person name="Teles M."/>
            <person name="MacKenzie S."/>
            <person name="Amaro C."/>
        </authorList>
    </citation>
    <scope>NUCLEOTIDE SEQUENCE</scope>
</reference>
<proteinExistence type="predicted"/>
<protein>
    <submittedName>
        <fullName evidence="1">Uncharacterized protein</fullName>
    </submittedName>
</protein>
<dbReference type="EMBL" id="GBXM01037805">
    <property type="protein sequence ID" value="JAH70772.1"/>
    <property type="molecule type" value="Transcribed_RNA"/>
</dbReference>